<dbReference type="EMBL" id="LFKP01000011">
    <property type="protein sequence ID" value="OHV95047.1"/>
    <property type="molecule type" value="Genomic_DNA"/>
</dbReference>
<reference evidence="1 2" key="1">
    <citation type="submission" date="2015-06" db="EMBL/GenBank/DDBJ databases">
        <title>Draft genome sequencing of a biphenyl-degrading bacterium, Janthinobacterium lividum MEG1.</title>
        <authorList>
            <person name="Shimodaira J."/>
            <person name="Hatta T."/>
        </authorList>
    </citation>
    <scope>NUCLEOTIDE SEQUENCE [LARGE SCALE GENOMIC DNA]</scope>
    <source>
        <strain evidence="1 2">MEG1</strain>
    </source>
</reference>
<evidence type="ECO:0000313" key="2">
    <source>
        <dbReference type="Proteomes" id="UP000179840"/>
    </source>
</evidence>
<proteinExistence type="predicted"/>
<organism evidence="1 2">
    <name type="scientific">Janthinobacterium lividum</name>
    <dbReference type="NCBI Taxonomy" id="29581"/>
    <lineage>
        <taxon>Bacteria</taxon>
        <taxon>Pseudomonadati</taxon>
        <taxon>Pseudomonadota</taxon>
        <taxon>Betaproteobacteria</taxon>
        <taxon>Burkholderiales</taxon>
        <taxon>Oxalobacteraceae</taxon>
        <taxon>Janthinobacterium</taxon>
    </lineage>
</organism>
<evidence type="ECO:0000313" key="1">
    <source>
        <dbReference type="EMBL" id="OHV95047.1"/>
    </source>
</evidence>
<dbReference type="Gene3D" id="3.90.230.10">
    <property type="entry name" value="Creatinase/methionine aminopeptidase superfamily"/>
    <property type="match status" value="1"/>
</dbReference>
<gene>
    <name evidence="1" type="ORF">AKG95_22455</name>
</gene>
<comment type="caution">
    <text evidence="1">The sequence shown here is derived from an EMBL/GenBank/DDBJ whole genome shotgun (WGS) entry which is preliminary data.</text>
</comment>
<accession>A0A1S1U3M0</accession>
<dbReference type="Proteomes" id="UP000179840">
    <property type="component" value="Unassembled WGS sequence"/>
</dbReference>
<sequence>MNWPLELEVAHKLAQMRGWLEQERAGALRLRGVDWFAWATAGASNSHSHTAECGCAEVLVTRDAAYILTDEAEAMRMREEEVRGPWTWQVSPWMQPQLYELREHFVQHAAGGAPVLSDRPGLHERSLPVALREERLVLLESEQQRYRQVGQLAAGAAADALRQARPDWSEQELAAACVRALWLRGLQAVHVLVSGVERQQRYRRAPPAQVVLGTQAVLALCARRFGLCASLSRQRRFGPAQHRADGAAVAMDDADAAMLALEAVALDACETGHALSMVYHALDSAYAYAGQPDTVRTSRQGGIHGYLAPEVAAGAHTEILLKRGMALAFHPSLPGSTVEDTFLLDGNQLHNLTHDPAWPSAMVQGRSRPLTLALA</sequence>
<dbReference type="AlphaFoldDB" id="A0A1S1U3M0"/>
<dbReference type="SUPFAM" id="SSF55920">
    <property type="entry name" value="Creatinase/aminopeptidase"/>
    <property type="match status" value="1"/>
</dbReference>
<dbReference type="RefSeq" id="WP_071079113.1">
    <property type="nucleotide sequence ID" value="NZ_LFKP01000011.1"/>
</dbReference>
<protein>
    <submittedName>
        <fullName evidence="1">Peptidase M24</fullName>
    </submittedName>
</protein>
<name>A0A1S1U3M0_9BURK</name>
<dbReference type="InterPro" id="IPR036005">
    <property type="entry name" value="Creatinase/aminopeptidase-like"/>
</dbReference>